<dbReference type="PANTHER" id="PTHR10996">
    <property type="entry name" value="2-HYDROXYACID DEHYDROGENASE-RELATED"/>
    <property type="match status" value="1"/>
</dbReference>
<feature type="domain" description="D-isomer specific 2-hydroxyacid dehydrogenase catalytic" evidence="3">
    <location>
        <begin position="35"/>
        <end position="344"/>
    </location>
</feature>
<dbReference type="AlphaFoldDB" id="A0A163KJW0"/>
<dbReference type="FunFam" id="3.40.50.720:FF:000026">
    <property type="entry name" value="Glyoxylate/hydroxypyruvate reductase B"/>
    <property type="match status" value="1"/>
</dbReference>
<dbReference type="Gene3D" id="3.40.50.720">
    <property type="entry name" value="NAD(P)-binding Rossmann-like Domain"/>
    <property type="match status" value="2"/>
</dbReference>
<organism evidence="5">
    <name type="scientific">Absidia glauca</name>
    <name type="common">Pin mould</name>
    <dbReference type="NCBI Taxonomy" id="4829"/>
    <lineage>
        <taxon>Eukaryota</taxon>
        <taxon>Fungi</taxon>
        <taxon>Fungi incertae sedis</taxon>
        <taxon>Mucoromycota</taxon>
        <taxon>Mucoromycotina</taxon>
        <taxon>Mucoromycetes</taxon>
        <taxon>Mucorales</taxon>
        <taxon>Cunninghamellaceae</taxon>
        <taxon>Absidia</taxon>
    </lineage>
</organism>
<protein>
    <recommendedName>
        <fullName evidence="7">Glyoxylate reductase</fullName>
    </recommendedName>
</protein>
<evidence type="ECO:0000256" key="2">
    <source>
        <dbReference type="RuleBase" id="RU003719"/>
    </source>
</evidence>
<dbReference type="GO" id="GO:0005829">
    <property type="term" value="C:cytosol"/>
    <property type="evidence" value="ECO:0007669"/>
    <property type="project" value="TreeGrafter"/>
</dbReference>
<dbReference type="STRING" id="4829.A0A163KJW0"/>
<comment type="similarity">
    <text evidence="2">Belongs to the D-isomer specific 2-hydroxyacid dehydrogenase family.</text>
</comment>
<dbReference type="CDD" id="cd05301">
    <property type="entry name" value="GDH"/>
    <property type="match status" value="1"/>
</dbReference>
<dbReference type="GO" id="GO:0030267">
    <property type="term" value="F:glyoxylate reductase (NADPH) activity"/>
    <property type="evidence" value="ECO:0007669"/>
    <property type="project" value="TreeGrafter"/>
</dbReference>
<dbReference type="PROSITE" id="PS00671">
    <property type="entry name" value="D_2_HYDROXYACID_DH_3"/>
    <property type="match status" value="1"/>
</dbReference>
<accession>A0A163KJW0</accession>
<dbReference type="InterPro" id="IPR036291">
    <property type="entry name" value="NAD(P)-bd_dom_sf"/>
</dbReference>
<evidence type="ECO:0000313" key="6">
    <source>
        <dbReference type="Proteomes" id="UP000078561"/>
    </source>
</evidence>
<evidence type="ECO:0008006" key="7">
    <source>
        <dbReference type="Google" id="ProtNLM"/>
    </source>
</evidence>
<dbReference type="SUPFAM" id="SSF52283">
    <property type="entry name" value="Formate/glycerate dehydrogenase catalytic domain-like"/>
    <property type="match status" value="1"/>
</dbReference>
<dbReference type="InterPro" id="IPR006139">
    <property type="entry name" value="D-isomer_2_OHA_DH_cat_dom"/>
</dbReference>
<dbReference type="EMBL" id="LT554895">
    <property type="protein sequence ID" value="SAM08643.1"/>
    <property type="molecule type" value="Genomic_DNA"/>
</dbReference>
<dbReference type="Proteomes" id="UP000078561">
    <property type="component" value="Unassembled WGS sequence"/>
</dbReference>
<dbReference type="OMA" id="QITPHNA"/>
<reference evidence="5" key="1">
    <citation type="submission" date="2016-04" db="EMBL/GenBank/DDBJ databases">
        <authorList>
            <person name="Evans L.H."/>
            <person name="Alamgir A."/>
            <person name="Owens N."/>
            <person name="Weber N.D."/>
            <person name="Virtaneva K."/>
            <person name="Barbian K."/>
            <person name="Babar A."/>
            <person name="Rosenke K."/>
        </authorList>
    </citation>
    <scope>NUCLEOTIDE SEQUENCE [LARGE SCALE GENOMIC DNA]</scope>
    <source>
        <strain evidence="5">CBS 101.48</strain>
    </source>
</reference>
<proteinExistence type="inferred from homology"/>
<sequence length="348" mass="38476">MNSLSRSLWTKCYPRPPTHISYFHSSSATSLAKVVATRRLLPISQKRLEQQTQWDLVQWQEDRTIPREKLLKDIKGAEALLCMLSDNIDEEILEAAGPQLKLVTTLSVGVDHIDLKTAKERNIKIGYTPDVLTDATADIGALLALAAARNMKKGIDSVTTGGWQDWRPAWLCGHQFTSKTLGVVGLGRIGQAVAHRLGAFGIDRLVYWGRTKKEGVNGEWVSLDQLLMESDIVVVCCPLTPETQEMFDYAAFKKMKKNAVFVNISRGGIVNQADLARALKEKVIAGAGLDVTTPEPLPLDDPLQNLDNCVILPHLGTATFETRETMGDMMVDNILAALENRPIPYESK</sequence>
<evidence type="ECO:0000259" key="4">
    <source>
        <dbReference type="Pfam" id="PF02826"/>
    </source>
</evidence>
<dbReference type="Pfam" id="PF02826">
    <property type="entry name" value="2-Hacid_dh_C"/>
    <property type="match status" value="1"/>
</dbReference>
<dbReference type="GO" id="GO:0051287">
    <property type="term" value="F:NAD binding"/>
    <property type="evidence" value="ECO:0007669"/>
    <property type="project" value="InterPro"/>
</dbReference>
<evidence type="ECO:0000313" key="5">
    <source>
        <dbReference type="EMBL" id="SAM08643.1"/>
    </source>
</evidence>
<keyword evidence="1 2" id="KW-0560">Oxidoreductase</keyword>
<dbReference type="PANTHER" id="PTHR10996:SF277">
    <property type="entry name" value="GLYOXYLATE REDUCTASE_HYDROXYPYRUVATE REDUCTASE"/>
    <property type="match status" value="1"/>
</dbReference>
<dbReference type="Pfam" id="PF00389">
    <property type="entry name" value="2-Hacid_dh"/>
    <property type="match status" value="1"/>
</dbReference>
<feature type="domain" description="D-isomer specific 2-hydroxyacid dehydrogenase NAD-binding" evidence="4">
    <location>
        <begin position="143"/>
        <end position="316"/>
    </location>
</feature>
<dbReference type="InParanoid" id="A0A163KJW0"/>
<dbReference type="SUPFAM" id="SSF51735">
    <property type="entry name" value="NAD(P)-binding Rossmann-fold domains"/>
    <property type="match status" value="1"/>
</dbReference>
<name>A0A163KJW0_ABSGL</name>
<dbReference type="OrthoDB" id="9991913at2759"/>
<evidence type="ECO:0000256" key="1">
    <source>
        <dbReference type="ARBA" id="ARBA00023002"/>
    </source>
</evidence>
<keyword evidence="6" id="KW-1185">Reference proteome</keyword>
<gene>
    <name evidence="5" type="primary">ABSGL_14306.1 scaffold 14385</name>
</gene>
<dbReference type="InterPro" id="IPR006140">
    <property type="entry name" value="D-isomer_DH_NAD-bd"/>
</dbReference>
<dbReference type="InterPro" id="IPR029753">
    <property type="entry name" value="D-isomer_DH_CS"/>
</dbReference>
<dbReference type="InterPro" id="IPR050223">
    <property type="entry name" value="D-isomer_2-hydroxyacid_DH"/>
</dbReference>
<evidence type="ECO:0000259" key="3">
    <source>
        <dbReference type="Pfam" id="PF00389"/>
    </source>
</evidence>
<dbReference type="GO" id="GO:0008465">
    <property type="term" value="F:hydroxypyruvate reductase (NADH) activity"/>
    <property type="evidence" value="ECO:0007669"/>
    <property type="project" value="TreeGrafter"/>
</dbReference>